<proteinExistence type="predicted"/>
<feature type="compositionally biased region" description="Acidic residues" evidence="2">
    <location>
        <begin position="39"/>
        <end position="53"/>
    </location>
</feature>
<feature type="region of interest" description="Disordered" evidence="2">
    <location>
        <begin position="1"/>
        <end position="101"/>
    </location>
</feature>
<feature type="coiled-coil region" evidence="1">
    <location>
        <begin position="431"/>
        <end position="469"/>
    </location>
</feature>
<keyword evidence="1" id="KW-0175">Coiled coil</keyword>
<feature type="region of interest" description="Disordered" evidence="2">
    <location>
        <begin position="387"/>
        <end position="406"/>
    </location>
</feature>
<feature type="non-terminal residue" evidence="3">
    <location>
        <position position="805"/>
    </location>
</feature>
<feature type="compositionally biased region" description="Basic and acidic residues" evidence="2">
    <location>
        <begin position="21"/>
        <end position="38"/>
    </location>
</feature>
<organism evidence="3 4">
    <name type="scientific">Ostreobium quekettii</name>
    <dbReference type="NCBI Taxonomy" id="121088"/>
    <lineage>
        <taxon>Eukaryota</taxon>
        <taxon>Viridiplantae</taxon>
        <taxon>Chlorophyta</taxon>
        <taxon>core chlorophytes</taxon>
        <taxon>Ulvophyceae</taxon>
        <taxon>TCBD clade</taxon>
        <taxon>Bryopsidales</taxon>
        <taxon>Ostreobineae</taxon>
        <taxon>Ostreobiaceae</taxon>
        <taxon>Ostreobium</taxon>
    </lineage>
</organism>
<dbReference type="Proteomes" id="UP000708148">
    <property type="component" value="Unassembled WGS sequence"/>
</dbReference>
<protein>
    <submittedName>
        <fullName evidence="3">Uncharacterized protein</fullName>
    </submittedName>
</protein>
<dbReference type="AlphaFoldDB" id="A0A8S1JIC9"/>
<reference evidence="3" key="1">
    <citation type="submission" date="2020-12" db="EMBL/GenBank/DDBJ databases">
        <authorList>
            <person name="Iha C."/>
        </authorList>
    </citation>
    <scope>NUCLEOTIDE SEQUENCE</scope>
</reference>
<evidence type="ECO:0000256" key="1">
    <source>
        <dbReference type="SAM" id="Coils"/>
    </source>
</evidence>
<evidence type="ECO:0000256" key="2">
    <source>
        <dbReference type="SAM" id="MobiDB-lite"/>
    </source>
</evidence>
<gene>
    <name evidence="3" type="ORF">OSTQU699_LOCUS10136</name>
</gene>
<evidence type="ECO:0000313" key="4">
    <source>
        <dbReference type="Proteomes" id="UP000708148"/>
    </source>
</evidence>
<name>A0A8S1JIC9_9CHLO</name>
<comment type="caution">
    <text evidence="3">The sequence shown here is derived from an EMBL/GenBank/DDBJ whole genome shotgun (WGS) entry which is preliminary data.</text>
</comment>
<keyword evidence="4" id="KW-1185">Reference proteome</keyword>
<feature type="compositionally biased region" description="Low complexity" evidence="2">
    <location>
        <begin position="85"/>
        <end position="99"/>
    </location>
</feature>
<sequence length="805" mass="92191">MSEEELRQQKKVNNKYPPPKNPDKEEVLRAGDDDHNESTEEEENSEQSTEQEGDSGNSSEEKGQPSKLHKLPHGVKQAAKADVVGSSGSAASQRRGQQQDMDAMAVDVVEGDLETWVDRRLDTIVEPQPLQTLDTVKDKDMVSLVGYNFCDCAKDCLFIHDTSKLEQLRLPKTIPGSVRLAYDQVDRFVQGHYGLKASKDRKEIIQNLLFMRLMGFAAIYTDLGNPLCYNRRPSYASKLLQRVIVESRVQTLTENFDLQALTPAVVVFDPTSTLRMESVREQWEAGNPGLLLEAVEHYTEGQETEFFTIVGNHSTQAHVNCSTKDPSIKLRRATFVFFSGQLTDDDFRFLSRTENMSVQRAASTTTYKDHTEPLNVIPFIREYWKQFGRPPRPQSSRKKNRTKEEQDYADFQTLLHAVLEPQVGESTEKDEKELQKKMQAIKTKYQALKQKAAKEVKEAQARKQKLKEFEASERKALSEAQRDLGVIRYFQADLNIAMLPDDAYVLLMNVVKQLDDGKMCGIKEGIKAEQVRVRVSNPRESVPNWQATSTNMWFTNLKSYAEWGGGFHAYKMLRKVLDDLLLTTEKAVEWRRRCECIVEWDWWVETSLEAFKSVNCRLLCLALKMSGKEPLKKKAIENQVLAFAPDGRNRARELYQGTVDADLAGRGWIHQFVHPMFAFNSRKSETALVAKAYFDKILDEWNRVFNPEEHLSILPERTLNDSVQHLFGEVVKRTPSTTNLIYTGAGNGLHLLTEDERLFITPFFEVAKTWLASQPYLLYSHAQYTNYLQNALMDPLLRLFYTVCT</sequence>
<accession>A0A8S1JIC9</accession>
<evidence type="ECO:0000313" key="3">
    <source>
        <dbReference type="EMBL" id="CAD7704781.1"/>
    </source>
</evidence>
<dbReference type="EMBL" id="CAJHUC010002953">
    <property type="protein sequence ID" value="CAD7704781.1"/>
    <property type="molecule type" value="Genomic_DNA"/>
</dbReference>